<feature type="domain" description="VOC" evidence="1">
    <location>
        <begin position="150"/>
        <end position="263"/>
    </location>
</feature>
<evidence type="ECO:0000313" key="2">
    <source>
        <dbReference type="EMBL" id="RUS57117.1"/>
    </source>
</evidence>
<dbReference type="InterPro" id="IPR037523">
    <property type="entry name" value="VOC_core"/>
</dbReference>
<dbReference type="EMBL" id="JTFC01000027">
    <property type="protein sequence ID" value="RUS57117.1"/>
    <property type="molecule type" value="Genomic_DNA"/>
</dbReference>
<dbReference type="PANTHER" id="PTHR36110:SF4">
    <property type="entry name" value="RING-CLEAVING DIOXYGENASE MHQA-RELATED"/>
    <property type="match status" value="1"/>
</dbReference>
<dbReference type="Gene3D" id="3.10.180.10">
    <property type="entry name" value="2,3-Dihydroxybiphenyl 1,2-Dioxygenase, domain 1"/>
    <property type="match status" value="2"/>
</dbReference>
<organism evidence="2 3">
    <name type="scientific">Candidatus Kurthia intestinigallinarum</name>
    <dbReference type="NCBI Taxonomy" id="1562256"/>
    <lineage>
        <taxon>Bacteria</taxon>
        <taxon>Bacillati</taxon>
        <taxon>Bacillota</taxon>
        <taxon>Bacilli</taxon>
        <taxon>Bacillales</taxon>
        <taxon>Caryophanaceae</taxon>
        <taxon>Kurthia</taxon>
    </lineage>
</organism>
<dbReference type="InterPro" id="IPR029068">
    <property type="entry name" value="Glyas_Bleomycin-R_OHBP_Dase"/>
</dbReference>
<evidence type="ECO:0000259" key="1">
    <source>
        <dbReference type="PROSITE" id="PS51819"/>
    </source>
</evidence>
<comment type="caution">
    <text evidence="2">The sequence shown here is derived from an EMBL/GenBank/DDBJ whole genome shotgun (WGS) entry which is preliminary data.</text>
</comment>
<dbReference type="InterPro" id="IPR004360">
    <property type="entry name" value="Glyas_Fos-R_dOase_dom"/>
</dbReference>
<dbReference type="OrthoDB" id="9785698at2"/>
<keyword evidence="3" id="KW-1185">Reference proteome</keyword>
<proteinExistence type="predicted"/>
<gene>
    <name evidence="2" type="ORF">QI30_07610</name>
</gene>
<dbReference type="RefSeq" id="WP_126990348.1">
    <property type="nucleotide sequence ID" value="NZ_JTFC01000027.1"/>
</dbReference>
<dbReference type="Pfam" id="PF00903">
    <property type="entry name" value="Glyoxalase"/>
    <property type="match status" value="2"/>
</dbReference>
<reference evidence="2 3" key="1">
    <citation type="submission" date="2014-11" db="EMBL/GenBank/DDBJ databases">
        <title>Genome sequence and analysis of novel Kurthia sp.</title>
        <authorList>
            <person name="Lawson J.N."/>
            <person name="Gonzalez J.E."/>
            <person name="Rinauldi L."/>
            <person name="Xuan Z."/>
            <person name="Firman A."/>
            <person name="Shaddox L."/>
            <person name="Trudeau A."/>
            <person name="Shah S."/>
            <person name="Reiman D."/>
        </authorList>
    </citation>
    <scope>NUCLEOTIDE SEQUENCE [LARGE SCALE GENOMIC DNA]</scope>
    <source>
        <strain evidence="2 3">3B1D</strain>
    </source>
</reference>
<dbReference type="PANTHER" id="PTHR36110">
    <property type="entry name" value="RING-CLEAVING DIOXYGENASE MHQE-RELATED"/>
    <property type="match status" value="1"/>
</dbReference>
<dbReference type="AlphaFoldDB" id="A0A433RUZ6"/>
<dbReference type="PROSITE" id="PS51819">
    <property type="entry name" value="VOC"/>
    <property type="match status" value="1"/>
</dbReference>
<accession>A0A433RUZ6</accession>
<sequence>MHHHISMITKNANTNNHFYRHILGLRRVKLTVNQDDPHMYHLFYGDTTGTPGTNITFFEMKIAGATHRGTNAITGFSLIVPSEESLIFWQQRFTQYDVKHGDITTYANHPALPFEDEDGLRMHLIVADDREDFWEPWPQTDIPEEHLIQGMGTVEMTVRDEAALAKTLTEIFGYTAQNHIYQKQLGSALGEIMVIEQQGDREKPGRGSIHHLALRVKDLEELEDVLAQARAHGFKSEGIIDRYFFQSIYFREANHILIEVATDGPGFTIDENRAHMGETLDLPPFLEQRRAEIEEKLTVIEEEL</sequence>
<dbReference type="SUPFAM" id="SSF54593">
    <property type="entry name" value="Glyoxalase/Bleomycin resistance protein/Dihydroxybiphenyl dioxygenase"/>
    <property type="match status" value="1"/>
</dbReference>
<dbReference type="InterPro" id="IPR052537">
    <property type="entry name" value="Extradiol_RC_dioxygenase"/>
</dbReference>
<protein>
    <submittedName>
        <fullName evidence="2">Glyoxalase</fullName>
    </submittedName>
</protein>
<evidence type="ECO:0000313" key="3">
    <source>
        <dbReference type="Proteomes" id="UP000288623"/>
    </source>
</evidence>
<dbReference type="Proteomes" id="UP000288623">
    <property type="component" value="Unassembled WGS sequence"/>
</dbReference>
<name>A0A433RUZ6_9BACL</name>